<dbReference type="RefSeq" id="WP_253444736.1">
    <property type="nucleotide sequence ID" value="NZ_JALJYF010000001.1"/>
</dbReference>
<dbReference type="Gene3D" id="3.30.750.140">
    <property type="match status" value="1"/>
</dbReference>
<organism evidence="6 7">
    <name type="scientific">Natronospira proteinivora</name>
    <dbReference type="NCBI Taxonomy" id="1807133"/>
    <lineage>
        <taxon>Bacteria</taxon>
        <taxon>Pseudomonadati</taxon>
        <taxon>Pseudomonadota</taxon>
        <taxon>Gammaproteobacteria</taxon>
        <taxon>Natronospirales</taxon>
        <taxon>Natronospiraceae</taxon>
        <taxon>Natronospira</taxon>
    </lineage>
</organism>
<dbReference type="InterPro" id="IPR001635">
    <property type="entry name" value="Flag_hook_Flik"/>
</dbReference>
<dbReference type="PANTHER" id="PTHR37533">
    <property type="entry name" value="FLAGELLAR HOOK-LENGTH CONTROL PROTEIN"/>
    <property type="match status" value="1"/>
</dbReference>
<name>A0ABT1G558_9GAMM</name>
<feature type="domain" description="Flagellar hook-length control protein-like C-terminal" evidence="5">
    <location>
        <begin position="251"/>
        <end position="332"/>
    </location>
</feature>
<dbReference type="PANTHER" id="PTHR37533:SF2">
    <property type="entry name" value="FLAGELLAR HOOK-LENGTH CONTROL PROTEIN"/>
    <property type="match status" value="1"/>
</dbReference>
<dbReference type="InterPro" id="IPR038610">
    <property type="entry name" value="FliK-like_C_sf"/>
</dbReference>
<comment type="similarity">
    <text evidence="2">Belongs to the FliK family.</text>
</comment>
<keyword evidence="7" id="KW-1185">Reference proteome</keyword>
<accession>A0ABT1G558</accession>
<evidence type="ECO:0000256" key="3">
    <source>
        <dbReference type="ARBA" id="ARBA00022795"/>
    </source>
</evidence>
<evidence type="ECO:0000256" key="2">
    <source>
        <dbReference type="ARBA" id="ARBA00009149"/>
    </source>
</evidence>
<dbReference type="EMBL" id="JALJYF010000001">
    <property type="protein sequence ID" value="MCP1726441.1"/>
    <property type="molecule type" value="Genomic_DNA"/>
</dbReference>
<evidence type="ECO:0000256" key="4">
    <source>
        <dbReference type="SAM" id="MobiDB-lite"/>
    </source>
</evidence>
<dbReference type="InterPro" id="IPR021136">
    <property type="entry name" value="Flagellar_hook_control-like_C"/>
</dbReference>
<reference evidence="6 7" key="1">
    <citation type="submission" date="2022-03" db="EMBL/GenBank/DDBJ databases">
        <title>Genomic Encyclopedia of Type Strains, Phase III (KMG-III): the genomes of soil and plant-associated and newly described type strains.</title>
        <authorList>
            <person name="Whitman W."/>
        </authorList>
    </citation>
    <scope>NUCLEOTIDE SEQUENCE [LARGE SCALE GENOMIC DNA]</scope>
    <source>
        <strain evidence="6 7">BSker1</strain>
    </source>
</reference>
<proteinExistence type="inferred from homology"/>
<gene>
    <name evidence="6" type="ORF">J2T60_000406</name>
</gene>
<dbReference type="CDD" id="cd17470">
    <property type="entry name" value="T3SS_Flik_C"/>
    <property type="match status" value="1"/>
</dbReference>
<evidence type="ECO:0000313" key="6">
    <source>
        <dbReference type="EMBL" id="MCP1726441.1"/>
    </source>
</evidence>
<sequence>MIHSIFSLSDAGGVSPSEGDNRLMALLSDDLDGEELEAFQALLDGAFDQLRLEDGRLVLPESGKGLPAAAELEGLAEALQSGSPPEDAMAALVRLMRLEMAQAESDAPSRSKALPELLNSLRPPERGHAALDSRLTEMRPLTMGVAPGQGGPGFDLGGRDMMADMDWLKNRIQERLSTLLSTQQQGQERGGGEPLIREVGSGGHQAQSASPQQLAALMSTASQSGESSSMNRLPPVQAPVGGPNWGDALGQRILMMKGQGIDRAEIKLNPPHLGPLEIRVAVTQEQTSLLMSSQHALTRDALEQALPRLREMLQDKGLEMGDAEVSDGREEQLAQEEKGDEQAGERDGGTGPGSSASKAGVETAVLREGQVSLLDEYV</sequence>
<dbReference type="InterPro" id="IPR052563">
    <property type="entry name" value="FliK"/>
</dbReference>
<evidence type="ECO:0000256" key="1">
    <source>
        <dbReference type="ARBA" id="ARBA00003944"/>
    </source>
</evidence>
<comment type="function">
    <text evidence="1">Controls the length of the flagellar hook.</text>
</comment>
<dbReference type="PRINTS" id="PR01007">
    <property type="entry name" value="FLGHOOKFLIK"/>
</dbReference>
<evidence type="ECO:0000259" key="5">
    <source>
        <dbReference type="Pfam" id="PF02120"/>
    </source>
</evidence>
<feature type="compositionally biased region" description="Basic and acidic residues" evidence="4">
    <location>
        <begin position="326"/>
        <end position="348"/>
    </location>
</feature>
<keyword evidence="3" id="KW-1005">Bacterial flagellum biogenesis</keyword>
<evidence type="ECO:0000313" key="7">
    <source>
        <dbReference type="Proteomes" id="UP001523550"/>
    </source>
</evidence>
<dbReference type="Pfam" id="PF02120">
    <property type="entry name" value="Flg_hook"/>
    <property type="match status" value="1"/>
</dbReference>
<feature type="region of interest" description="Disordered" evidence="4">
    <location>
        <begin position="181"/>
        <end position="210"/>
    </location>
</feature>
<comment type="caution">
    <text evidence="6">The sequence shown here is derived from an EMBL/GenBank/DDBJ whole genome shotgun (WGS) entry which is preliminary data.</text>
</comment>
<protein>
    <recommendedName>
        <fullName evidence="5">Flagellar hook-length control protein-like C-terminal domain-containing protein</fullName>
    </recommendedName>
</protein>
<feature type="region of interest" description="Disordered" evidence="4">
    <location>
        <begin position="323"/>
        <end position="363"/>
    </location>
</feature>
<dbReference type="Proteomes" id="UP001523550">
    <property type="component" value="Unassembled WGS sequence"/>
</dbReference>